<proteinExistence type="inferred from homology"/>
<dbReference type="InterPro" id="IPR039426">
    <property type="entry name" value="TonB-dep_rcpt-like"/>
</dbReference>
<evidence type="ECO:0000256" key="1">
    <source>
        <dbReference type="ARBA" id="ARBA00004571"/>
    </source>
</evidence>
<reference evidence="12 13" key="1">
    <citation type="submission" date="2023-06" db="EMBL/GenBank/DDBJ databases">
        <title>Alteromonas sp. ASW11-36 isolated from intertidal sand.</title>
        <authorList>
            <person name="Li Y."/>
        </authorList>
    </citation>
    <scope>NUCLEOTIDE SEQUENCE [LARGE SCALE GENOMIC DNA]</scope>
    <source>
        <strain evidence="12 13">ASW11-36</strain>
    </source>
</reference>
<dbReference type="Pfam" id="PF07715">
    <property type="entry name" value="Plug"/>
    <property type="match status" value="1"/>
</dbReference>
<protein>
    <submittedName>
        <fullName evidence="12">TonB-dependent receptor</fullName>
    </submittedName>
</protein>
<dbReference type="InterPro" id="IPR037066">
    <property type="entry name" value="Plug_dom_sf"/>
</dbReference>
<evidence type="ECO:0000313" key="13">
    <source>
        <dbReference type="Proteomes" id="UP001234343"/>
    </source>
</evidence>
<name>A0ABT7STF0_9ALTE</name>
<comment type="subcellular location">
    <subcellularLocation>
        <location evidence="1 8">Cell outer membrane</location>
        <topology evidence="1 8">Multi-pass membrane protein</topology>
    </subcellularLocation>
</comment>
<evidence type="ECO:0000259" key="10">
    <source>
        <dbReference type="Pfam" id="PF00593"/>
    </source>
</evidence>
<evidence type="ECO:0000256" key="2">
    <source>
        <dbReference type="ARBA" id="ARBA00022448"/>
    </source>
</evidence>
<keyword evidence="4 8" id="KW-0812">Transmembrane</keyword>
<dbReference type="Gene3D" id="2.170.130.10">
    <property type="entry name" value="TonB-dependent receptor, plug domain"/>
    <property type="match status" value="1"/>
</dbReference>
<keyword evidence="13" id="KW-1185">Reference proteome</keyword>
<dbReference type="InterPro" id="IPR036942">
    <property type="entry name" value="Beta-barrel_TonB_sf"/>
</dbReference>
<comment type="caution">
    <text evidence="12">The sequence shown here is derived from an EMBL/GenBank/DDBJ whole genome shotgun (WGS) entry which is preliminary data.</text>
</comment>
<organism evidence="12 13">
    <name type="scientific">Alteromonas arenosi</name>
    <dbReference type="NCBI Taxonomy" id="3055817"/>
    <lineage>
        <taxon>Bacteria</taxon>
        <taxon>Pseudomonadati</taxon>
        <taxon>Pseudomonadota</taxon>
        <taxon>Gammaproteobacteria</taxon>
        <taxon>Alteromonadales</taxon>
        <taxon>Alteromonadaceae</taxon>
        <taxon>Alteromonas/Salinimonas group</taxon>
        <taxon>Alteromonas</taxon>
    </lineage>
</organism>
<keyword evidence="2 8" id="KW-0813">Transport</keyword>
<evidence type="ECO:0000256" key="5">
    <source>
        <dbReference type="ARBA" id="ARBA00023077"/>
    </source>
</evidence>
<sequence length="690" mass="77179">MLNKTIIGAAALAVQSMAAEQTTELDNIERITTTTSRFETVALSYPRALNWVSAETLATVEPQHIQQVLNRIAGVNLQRGNGQEYLPAIRSPVFTGAGACGELLTTEDGIALRSAGFCNINELFEAGTEYAQSIEVLKGPGTVIYGSNAMHGVVNVVTRNPIDAPEFVGLELGSYGFKRLTTSAGNNADEHGLGINLAITDDTGYRDEEGFEQAKVHVRYRTRLDNVDVSAGLSLSSLDQETATFITGLDSYRDAEIAQSNVNPEAYRKADSARLWIRFSGIQQSADNAYEWQVTPYVRYQDMDFLMHFLPGQPNELNDQTSLGVLSSAQWQLAPDVSVTVGADAEITDASLQQIQANPTQGSPFLQATIPAGRQYDYAVDATMVAAYGELNWDLTDAWQLSAGARWERIEYDYDNLMVSGRVDENGNTCGFGGCRYSRPDDRTDSFSEFSPQVSMSYQLDPQQMLFVVLAQGYRAPQATELYRLQRAQTVAELDSVKAQNLEVGYKWISSALEVQVALYHMDKDNVIFRDSDFFNRSDAETRHQGVELTIGFQINEQWRLSTAMTYGRHQYRNDLGNLLLAGNDMDTAPRRLATAQLQWTPTDSLTGEIDWRYTSEYFLEPENERLYNGHNIVDLRMRWQLNDNWQLTGQVLNALDRAYAERADYTVFSGPRYFPGRPRSVQMGVEYQF</sequence>
<dbReference type="CDD" id="cd01347">
    <property type="entry name" value="ligand_gated_channel"/>
    <property type="match status" value="1"/>
</dbReference>
<feature type="domain" description="TonB-dependent receptor plug" evidence="11">
    <location>
        <begin position="45"/>
        <end position="153"/>
    </location>
</feature>
<keyword evidence="5 9" id="KW-0798">TonB box</keyword>
<dbReference type="Pfam" id="PF00593">
    <property type="entry name" value="TonB_dep_Rec_b-barrel"/>
    <property type="match status" value="1"/>
</dbReference>
<dbReference type="PANTHER" id="PTHR30069">
    <property type="entry name" value="TONB-DEPENDENT OUTER MEMBRANE RECEPTOR"/>
    <property type="match status" value="1"/>
</dbReference>
<evidence type="ECO:0000256" key="6">
    <source>
        <dbReference type="ARBA" id="ARBA00023136"/>
    </source>
</evidence>
<keyword evidence="3 8" id="KW-1134">Transmembrane beta strand</keyword>
<evidence type="ECO:0000256" key="8">
    <source>
        <dbReference type="PROSITE-ProRule" id="PRU01360"/>
    </source>
</evidence>
<dbReference type="SUPFAM" id="SSF56935">
    <property type="entry name" value="Porins"/>
    <property type="match status" value="1"/>
</dbReference>
<evidence type="ECO:0000313" key="12">
    <source>
        <dbReference type="EMBL" id="MDM7859473.1"/>
    </source>
</evidence>
<dbReference type="InterPro" id="IPR012910">
    <property type="entry name" value="Plug_dom"/>
</dbReference>
<keyword evidence="12" id="KW-0675">Receptor</keyword>
<dbReference type="PANTHER" id="PTHR30069:SF28">
    <property type="entry name" value="TONB-DEPENDENT RECEPTOR YNCD-RELATED"/>
    <property type="match status" value="1"/>
</dbReference>
<evidence type="ECO:0000256" key="3">
    <source>
        <dbReference type="ARBA" id="ARBA00022452"/>
    </source>
</evidence>
<dbReference type="InterPro" id="IPR000531">
    <property type="entry name" value="Beta-barrel_TonB"/>
</dbReference>
<dbReference type="Gene3D" id="2.40.170.20">
    <property type="entry name" value="TonB-dependent receptor, beta-barrel domain"/>
    <property type="match status" value="1"/>
</dbReference>
<evidence type="ECO:0000256" key="4">
    <source>
        <dbReference type="ARBA" id="ARBA00022692"/>
    </source>
</evidence>
<dbReference type="Proteomes" id="UP001234343">
    <property type="component" value="Unassembled WGS sequence"/>
</dbReference>
<evidence type="ECO:0000259" key="11">
    <source>
        <dbReference type="Pfam" id="PF07715"/>
    </source>
</evidence>
<keyword evidence="6 8" id="KW-0472">Membrane</keyword>
<accession>A0ABT7STF0</accession>
<comment type="similarity">
    <text evidence="8 9">Belongs to the TonB-dependent receptor family.</text>
</comment>
<dbReference type="PROSITE" id="PS52016">
    <property type="entry name" value="TONB_DEPENDENT_REC_3"/>
    <property type="match status" value="1"/>
</dbReference>
<evidence type="ECO:0000256" key="9">
    <source>
        <dbReference type="RuleBase" id="RU003357"/>
    </source>
</evidence>
<keyword evidence="7 8" id="KW-0998">Cell outer membrane</keyword>
<dbReference type="EMBL" id="JAUCBP010000002">
    <property type="protein sequence ID" value="MDM7859473.1"/>
    <property type="molecule type" value="Genomic_DNA"/>
</dbReference>
<dbReference type="RefSeq" id="WP_289363489.1">
    <property type="nucleotide sequence ID" value="NZ_JAUCBP010000002.1"/>
</dbReference>
<feature type="domain" description="TonB-dependent receptor-like beta-barrel" evidence="10">
    <location>
        <begin position="286"/>
        <end position="654"/>
    </location>
</feature>
<gene>
    <name evidence="12" type="ORF">QTP81_02495</name>
</gene>
<evidence type="ECO:0000256" key="7">
    <source>
        <dbReference type="ARBA" id="ARBA00023237"/>
    </source>
</evidence>